<feature type="transmembrane region" description="Helical" evidence="10">
    <location>
        <begin position="314"/>
        <end position="333"/>
    </location>
</feature>
<feature type="transmembrane region" description="Helical" evidence="10">
    <location>
        <begin position="208"/>
        <end position="237"/>
    </location>
</feature>
<dbReference type="Proteomes" id="UP000075755">
    <property type="component" value="Chromosome"/>
</dbReference>
<evidence type="ECO:0000313" key="14">
    <source>
        <dbReference type="EMBL" id="MBB3707243.1"/>
    </source>
</evidence>
<organism evidence="13 15">
    <name type="scientific">Aminobacter aminovorans</name>
    <name type="common">Chelatobacter heintzii</name>
    <dbReference type="NCBI Taxonomy" id="83263"/>
    <lineage>
        <taxon>Bacteria</taxon>
        <taxon>Pseudomonadati</taxon>
        <taxon>Pseudomonadota</taxon>
        <taxon>Alphaproteobacteria</taxon>
        <taxon>Hyphomicrobiales</taxon>
        <taxon>Phyllobacteriaceae</taxon>
        <taxon>Aminobacter</taxon>
    </lineage>
</organism>
<dbReference type="Gene3D" id="1.10.3430.10">
    <property type="entry name" value="Ammonium transporter AmtB like domains"/>
    <property type="match status" value="1"/>
</dbReference>
<dbReference type="EMBL" id="JACICB010000012">
    <property type="protein sequence ID" value="MBB3707243.1"/>
    <property type="molecule type" value="Genomic_DNA"/>
</dbReference>
<evidence type="ECO:0000313" key="15">
    <source>
        <dbReference type="Proteomes" id="UP000075755"/>
    </source>
</evidence>
<proteinExistence type="inferred from homology"/>
<evidence type="ECO:0000313" key="16">
    <source>
        <dbReference type="Proteomes" id="UP000577697"/>
    </source>
</evidence>
<evidence type="ECO:0000256" key="9">
    <source>
        <dbReference type="ARBA" id="ARBA00050025"/>
    </source>
</evidence>
<keyword evidence="16" id="KW-1185">Reference proteome</keyword>
<feature type="transmembrane region" description="Helical" evidence="10">
    <location>
        <begin position="369"/>
        <end position="387"/>
    </location>
</feature>
<comment type="similarity">
    <text evidence="2 10">Belongs to the ammonia transporter channel (TC 1.A.11.2) family.</text>
</comment>
<accession>A0AAC8YK84</accession>
<evidence type="ECO:0000256" key="11">
    <source>
        <dbReference type="SAM" id="SignalP"/>
    </source>
</evidence>
<dbReference type="EMBL" id="CP015005">
    <property type="protein sequence ID" value="AMS39955.1"/>
    <property type="molecule type" value="Genomic_DNA"/>
</dbReference>
<feature type="transmembrane region" description="Helical" evidence="10">
    <location>
        <begin position="407"/>
        <end position="428"/>
    </location>
</feature>
<dbReference type="InterPro" id="IPR024041">
    <property type="entry name" value="NH4_transpt_AmtB-like_dom"/>
</dbReference>
<keyword evidence="6 10" id="KW-1133">Transmembrane helix</keyword>
<dbReference type="SUPFAM" id="SSF111352">
    <property type="entry name" value="Ammonium transporter"/>
    <property type="match status" value="1"/>
</dbReference>
<evidence type="ECO:0000256" key="6">
    <source>
        <dbReference type="ARBA" id="ARBA00022989"/>
    </source>
</evidence>
<dbReference type="RefSeq" id="WP_067965948.1">
    <property type="nucleotide sequence ID" value="NZ_CP015005.1"/>
</dbReference>
<evidence type="ECO:0000256" key="5">
    <source>
        <dbReference type="ARBA" id="ARBA00022692"/>
    </source>
</evidence>
<keyword evidence="5 10" id="KW-0812">Transmembrane</keyword>
<dbReference type="PROSITE" id="PS01219">
    <property type="entry name" value="AMMONIUM_TRANSP"/>
    <property type="match status" value="1"/>
</dbReference>
<reference evidence="14 16" key="2">
    <citation type="submission" date="2020-08" db="EMBL/GenBank/DDBJ databases">
        <title>Genomic Encyclopedia of Type Strains, Phase IV (KMG-IV): sequencing the most valuable type-strain genomes for metagenomic binning, comparative biology and taxonomic classification.</title>
        <authorList>
            <person name="Goeker M."/>
        </authorList>
    </citation>
    <scope>NUCLEOTIDE SEQUENCE [LARGE SCALE GENOMIC DNA]</scope>
    <source>
        <strain evidence="14 16">DSM 10368</strain>
    </source>
</reference>
<evidence type="ECO:0000256" key="10">
    <source>
        <dbReference type="RuleBase" id="RU362002"/>
    </source>
</evidence>
<keyword evidence="4" id="KW-1003">Cell membrane</keyword>
<feature type="transmembrane region" description="Helical" evidence="10">
    <location>
        <begin position="339"/>
        <end position="357"/>
    </location>
</feature>
<dbReference type="GO" id="GO:0005886">
    <property type="term" value="C:plasma membrane"/>
    <property type="evidence" value="ECO:0007669"/>
    <property type="project" value="UniProtKB-SubCell"/>
</dbReference>
<evidence type="ECO:0000256" key="8">
    <source>
        <dbReference type="ARBA" id="ARBA00023177"/>
    </source>
</evidence>
<dbReference type="AlphaFoldDB" id="A0AAC8YK84"/>
<feature type="transmembrane region" description="Helical" evidence="10">
    <location>
        <begin position="91"/>
        <end position="111"/>
    </location>
</feature>
<protein>
    <recommendedName>
        <fullName evidence="9 10">Ammonium transporter</fullName>
    </recommendedName>
</protein>
<comment type="subcellular location">
    <subcellularLocation>
        <location evidence="1 10">Cell membrane</location>
        <topology evidence="1 10">Multi-pass membrane protein</topology>
    </subcellularLocation>
</comment>
<dbReference type="InterPro" id="IPR018047">
    <property type="entry name" value="Ammonium_transpt_CS"/>
</dbReference>
<dbReference type="NCBIfam" id="TIGR00836">
    <property type="entry name" value="amt"/>
    <property type="match status" value="1"/>
</dbReference>
<feature type="transmembrane region" description="Helical" evidence="10">
    <location>
        <begin position="249"/>
        <end position="270"/>
    </location>
</feature>
<evidence type="ECO:0000313" key="13">
    <source>
        <dbReference type="EMBL" id="AMS39955.1"/>
    </source>
</evidence>
<feature type="transmembrane region" description="Helical" evidence="10">
    <location>
        <begin position="181"/>
        <end position="202"/>
    </location>
</feature>
<feature type="signal peptide" evidence="11">
    <location>
        <begin position="1"/>
        <end position="31"/>
    </location>
</feature>
<evidence type="ECO:0000256" key="2">
    <source>
        <dbReference type="ARBA" id="ARBA00005887"/>
    </source>
</evidence>
<dbReference type="Pfam" id="PF00909">
    <property type="entry name" value="Ammonium_transp"/>
    <property type="match status" value="1"/>
</dbReference>
<dbReference type="PANTHER" id="PTHR43029">
    <property type="entry name" value="AMMONIUM TRANSPORTER MEP2"/>
    <property type="match status" value="1"/>
</dbReference>
<dbReference type="InterPro" id="IPR029020">
    <property type="entry name" value="Ammonium/urea_transptr"/>
</dbReference>
<name>A0AAC8YK84_AMIAI</name>
<feature type="transmembrane region" description="Helical" evidence="10">
    <location>
        <begin position="152"/>
        <end position="174"/>
    </location>
</feature>
<gene>
    <name evidence="13" type="ORF">AA2016_1017</name>
    <name evidence="14" type="ORF">FHS67_003571</name>
</gene>
<dbReference type="Proteomes" id="UP000577697">
    <property type="component" value="Unassembled WGS sequence"/>
</dbReference>
<evidence type="ECO:0000256" key="3">
    <source>
        <dbReference type="ARBA" id="ARBA00022448"/>
    </source>
</evidence>
<dbReference type="GO" id="GO:0008519">
    <property type="term" value="F:ammonium channel activity"/>
    <property type="evidence" value="ECO:0007669"/>
    <property type="project" value="InterPro"/>
</dbReference>
<keyword evidence="3 10" id="KW-0813">Transport</keyword>
<keyword evidence="11" id="KW-0732">Signal</keyword>
<feature type="chain" id="PRO_5042006858" description="Ammonium transporter" evidence="11">
    <location>
        <begin position="32"/>
        <end position="460"/>
    </location>
</feature>
<evidence type="ECO:0000256" key="7">
    <source>
        <dbReference type="ARBA" id="ARBA00023136"/>
    </source>
</evidence>
<sequence length="460" mass="47380">MQIPTSLKTAARTALVGTLALTALGTVAAFAQEAAPAAADAAAAAPAPADVMEKGDVAWMLTSSLLVLFMALPGLALFYGGLVRAKNMLSVLMQCTMIVALVIVIWTFWGYSMAFGDAPSPYWGGLGKAFLAGVTPESMAATFTKGIVIPEYVFIVFQMTFACITPALIVGAFAERIKFSAVLLFVALWVTVVYFPIAHMVWDSDGLIYGWGALDFAGGTVVHINAGIAALVGALVIGKRTGYGKDNMAPHSMTLTMVGASILWVGWFGFNAGSNLEANGGAALAMINTFTATAGAILAWVIIEVVARGKASMLGAASGMVAGLVAVTPAAGFVGPVGAIALGAIASVICYFFVAVVKIKLGYDDSLDVFGIHGVGGIVGAIGTGVFNAEALGGIGYGEMSIGGQVWTQFLAVSVTVIWCGIGSLVLYKLVDLLVGLRPTVEAERQGLDLTSHGEVAYHS</sequence>
<dbReference type="FunFam" id="1.10.3430.10:FF:000007">
    <property type="entry name" value="Ammonium transporter"/>
    <property type="match status" value="1"/>
</dbReference>
<keyword evidence="8 10" id="KW-0924">Ammonia transport</keyword>
<dbReference type="InterPro" id="IPR001905">
    <property type="entry name" value="Ammonium_transpt"/>
</dbReference>
<dbReference type="KEGG" id="aak:AA2016_1017"/>
<reference evidence="13 15" key="1">
    <citation type="submission" date="2016-03" db="EMBL/GenBank/DDBJ databases">
        <title>Complete genome of Aminobacter aminovorans KCTC 2477.</title>
        <authorList>
            <person name="Kim K.M."/>
        </authorList>
    </citation>
    <scope>NUCLEOTIDE SEQUENCE [LARGE SCALE GENOMIC DNA]</scope>
    <source>
        <strain evidence="13 15">KCTC 2477</strain>
    </source>
</reference>
<feature type="transmembrane region" description="Helical" evidence="10">
    <location>
        <begin position="57"/>
        <end position="79"/>
    </location>
</feature>
<evidence type="ECO:0000256" key="1">
    <source>
        <dbReference type="ARBA" id="ARBA00004651"/>
    </source>
</evidence>
<evidence type="ECO:0000259" key="12">
    <source>
        <dbReference type="Pfam" id="PF00909"/>
    </source>
</evidence>
<feature type="transmembrane region" description="Helical" evidence="10">
    <location>
        <begin position="282"/>
        <end position="302"/>
    </location>
</feature>
<evidence type="ECO:0000256" key="4">
    <source>
        <dbReference type="ARBA" id="ARBA00022475"/>
    </source>
</evidence>
<dbReference type="PANTHER" id="PTHR43029:SF10">
    <property type="entry name" value="AMMONIUM TRANSPORTER MEP2"/>
    <property type="match status" value="1"/>
</dbReference>
<feature type="domain" description="Ammonium transporter AmtB-like" evidence="12">
    <location>
        <begin position="58"/>
        <end position="458"/>
    </location>
</feature>
<keyword evidence="7 10" id="KW-0472">Membrane</keyword>